<feature type="transmembrane region" description="Helical" evidence="1">
    <location>
        <begin position="20"/>
        <end position="37"/>
    </location>
</feature>
<dbReference type="RefSeq" id="WP_167680276.1">
    <property type="nucleotide sequence ID" value="NZ_CP050314.1"/>
</dbReference>
<dbReference type="Proteomes" id="UP000502608">
    <property type="component" value="Plasmid pPN3F2_1"/>
</dbReference>
<keyword evidence="2" id="KW-0614">Plasmid</keyword>
<name>A0A6G9QQV3_9GAMM</name>
<keyword evidence="1" id="KW-1133">Transmembrane helix</keyword>
<accession>A0A6G9QQV3</accession>
<keyword evidence="3" id="KW-1185">Reference proteome</keyword>
<proteinExistence type="predicted"/>
<keyword evidence="1" id="KW-0472">Membrane</keyword>
<evidence type="ECO:0008006" key="4">
    <source>
        <dbReference type="Google" id="ProtNLM"/>
    </source>
</evidence>
<sequence length="444" mass="48311">MSVIVSTKEFWADPKKRQIIVWAVILAAMYFLLPLFFTKSDKPQNQQVKQTGGTELFSVDEVTQMEEKKTKELFNQLAADAQNRELAAKAQEDRTANREKKMEMELAKMRQDLNEQKRLFSQIQSALESNKNLTPTGQESMEGTGNVIRTGPNANLMQTVEKPQTQVITRQPLVRGKVLRTVTQSKIRSVKETGTIEESDTHIVSVSENTQNVNNTSKMEAATAAPTEKKVEEISTWLSAGSIITGTTINGIDAPTSGGQQQKMPMPVLVRIKHEAIMPNNYSLDIRECFIIGSAIGDLATERAFVRAETLSCITENDEAIEVALNAYAVGRDGKNGVGGRLVTKAGGLMGNAMAAGFLSGLSQAAAPTSINVLSTNPGEESMFQKANMGALAESAALKGASTSFDMIAKYYLELVDASWPVVEVLGGREVDFIVQKGVKLKLG</sequence>
<gene>
    <name evidence="2" type="ORF">HBH39_18410</name>
</gene>
<evidence type="ECO:0000256" key="1">
    <source>
        <dbReference type="SAM" id="Phobius"/>
    </source>
</evidence>
<organism evidence="2 3">
    <name type="scientific">Shewanella aestuarii</name>
    <dbReference type="NCBI Taxonomy" id="1028752"/>
    <lineage>
        <taxon>Bacteria</taxon>
        <taxon>Pseudomonadati</taxon>
        <taxon>Pseudomonadota</taxon>
        <taxon>Gammaproteobacteria</taxon>
        <taxon>Alteromonadales</taxon>
        <taxon>Shewanellaceae</taxon>
        <taxon>Shewanella</taxon>
    </lineage>
</organism>
<dbReference type="Pfam" id="PF03743">
    <property type="entry name" value="TrbI"/>
    <property type="match status" value="1"/>
</dbReference>
<dbReference type="KEGG" id="saes:HBH39_18410"/>
<dbReference type="EMBL" id="CP050314">
    <property type="protein sequence ID" value="QIR16445.1"/>
    <property type="molecule type" value="Genomic_DNA"/>
</dbReference>
<dbReference type="CDD" id="cd16430">
    <property type="entry name" value="TraB"/>
    <property type="match status" value="1"/>
</dbReference>
<reference evidence="2 3" key="1">
    <citation type="submission" date="2020-03" db="EMBL/GenBank/DDBJ databases">
        <title>Complete genome sequence of Shewanella sp.</title>
        <authorList>
            <person name="Kim Y.-S."/>
            <person name="Kim S.-J."/>
            <person name="Jung H.-K."/>
            <person name="Kim K.-H."/>
        </authorList>
    </citation>
    <scope>NUCLEOTIDE SEQUENCE [LARGE SCALE GENOMIC DNA]</scope>
    <source>
        <strain evidence="2 3">PN3F2</strain>
        <plasmid evidence="2 3">pPN3F2_1</plasmid>
    </source>
</reference>
<dbReference type="AlphaFoldDB" id="A0A6G9QQV3"/>
<dbReference type="InterPro" id="IPR005498">
    <property type="entry name" value="T4SS_VirB10/TraB/TrbI"/>
</dbReference>
<evidence type="ECO:0000313" key="2">
    <source>
        <dbReference type="EMBL" id="QIR16445.1"/>
    </source>
</evidence>
<geneLocation type="plasmid" evidence="2 3">
    <name>pPN3F2_1</name>
</geneLocation>
<protein>
    <recommendedName>
        <fullName evidence="4">Conjugal transfer protein TraB</fullName>
    </recommendedName>
</protein>
<evidence type="ECO:0000313" key="3">
    <source>
        <dbReference type="Proteomes" id="UP000502608"/>
    </source>
</evidence>
<keyword evidence="1" id="KW-0812">Transmembrane</keyword>